<accession>A0A1W0A4E3</accession>
<comment type="caution">
    <text evidence="1">The sequence shown here is derived from an EMBL/GenBank/DDBJ whole genome shotgun (WGS) entry which is preliminary data.</text>
</comment>
<dbReference type="AlphaFoldDB" id="A0A1W0A4E3"/>
<reference evidence="1 2" key="1">
    <citation type="journal article" date="2014" name="Genome Biol. Evol.">
        <title>The secreted proteins of Achlya hypogyna and Thraustotheca clavata identify the ancestral oomycete secretome and reveal gene acquisitions by horizontal gene transfer.</title>
        <authorList>
            <person name="Misner I."/>
            <person name="Blouin N."/>
            <person name="Leonard G."/>
            <person name="Richards T.A."/>
            <person name="Lane C.E."/>
        </authorList>
    </citation>
    <scope>NUCLEOTIDE SEQUENCE [LARGE SCALE GENOMIC DNA]</scope>
    <source>
        <strain evidence="1 2">ATCC 34112</strain>
    </source>
</reference>
<keyword evidence="2" id="KW-1185">Reference proteome</keyword>
<protein>
    <submittedName>
        <fullName evidence="1">Uncharacterized protein</fullName>
    </submittedName>
</protein>
<sequence>MCSAKRKDDCTHRLSRSRFRSIRSALLAPQRLFFVCLLLALVLYIGDLHATLNLTTVKYPKRNGLCQYRTSRFENEYNYLVQRKPALDLAKPHHGIFRVENQDLLKLSWGNCLPIRTEECGLYIGSESSIFDLPEDGIKCRSAVLHHLLTETTNALEKLGFIGVLSGSTLKHIVSYGALSPRNFSIEIATDANIDLSTWLWEYGLAHFNDAKVGPVTCIAAHHPLASKMYAAKSPVVKGPSSLAPFVQWTTFSPKSILHGDMNYIHNSQSHVVIPRNYIFPLSCQNLYDVSVQVPHYAPALYSINQTIESYPSTSCEAYCDKVKFEPKNTLPNFPNCQIQQDEVFELKLKEYMKQNVQLELSENHHLDLEPFTKNETKLRAGKPWQYCLPIRPIQCGVQRGNKSTLFETPIGRPCRSAVLHLLVDDLMDALNKDFQVAFPYFGTLLGAWRDQAIIPHTPDADIAVPYQIDWDDLQDVMWERGYYLFQRAIHAACIAPHHPLAPLLYASEAQETDSPDAGTPFVDLYMWWGVPNGSVNGPKIHVQTAAEELPREMIFPLTCNQKLYQSPIPTIHFPEGMFISEYGTSYVKDTKLFNQCELYCD</sequence>
<evidence type="ECO:0000313" key="2">
    <source>
        <dbReference type="Proteomes" id="UP000243217"/>
    </source>
</evidence>
<dbReference type="Proteomes" id="UP000243217">
    <property type="component" value="Unassembled WGS sequence"/>
</dbReference>
<dbReference type="STRING" id="74557.A0A1W0A4E3"/>
<proteinExistence type="predicted"/>
<name>A0A1W0A4E3_9STRA</name>
<organism evidence="1 2">
    <name type="scientific">Thraustotheca clavata</name>
    <dbReference type="NCBI Taxonomy" id="74557"/>
    <lineage>
        <taxon>Eukaryota</taxon>
        <taxon>Sar</taxon>
        <taxon>Stramenopiles</taxon>
        <taxon>Oomycota</taxon>
        <taxon>Saprolegniomycetes</taxon>
        <taxon>Saprolegniales</taxon>
        <taxon>Achlyaceae</taxon>
        <taxon>Thraustotheca</taxon>
    </lineage>
</organism>
<gene>
    <name evidence="1" type="ORF">THRCLA_02892</name>
</gene>
<dbReference type="EMBL" id="JNBS01000531">
    <property type="protein sequence ID" value="OQS04920.1"/>
    <property type="molecule type" value="Genomic_DNA"/>
</dbReference>
<dbReference type="OrthoDB" id="444255at2759"/>
<evidence type="ECO:0000313" key="1">
    <source>
        <dbReference type="EMBL" id="OQS04920.1"/>
    </source>
</evidence>